<comment type="cofactor">
    <cofactor evidence="1">
        <name>Mg(2+)</name>
        <dbReference type="ChEBI" id="CHEBI:18420"/>
    </cofactor>
</comment>
<dbReference type="PANTHER" id="PTHR10192">
    <property type="entry name" value="MOLYBDOPTERIN BIOSYNTHESIS PROTEIN"/>
    <property type="match status" value="1"/>
</dbReference>
<dbReference type="Gene3D" id="2.170.190.11">
    <property type="entry name" value="Molybdopterin biosynthesis moea protein, domain 3"/>
    <property type="match status" value="1"/>
</dbReference>
<evidence type="ECO:0000313" key="15">
    <source>
        <dbReference type="EMBL" id="RXH84791.1"/>
    </source>
</evidence>
<comment type="caution">
    <text evidence="15">The sequence shown here is derived from an EMBL/GenBank/DDBJ whole genome shotgun (WGS) entry which is preliminary data.</text>
</comment>
<dbReference type="InterPro" id="IPR005111">
    <property type="entry name" value="MoeA_C_domain_IV"/>
</dbReference>
<evidence type="ECO:0000256" key="9">
    <source>
        <dbReference type="ARBA" id="ARBA00022840"/>
    </source>
</evidence>
<evidence type="ECO:0000256" key="8">
    <source>
        <dbReference type="ARBA" id="ARBA00022741"/>
    </source>
</evidence>
<keyword evidence="6" id="KW-0808">Transferase</keyword>
<dbReference type="InterPro" id="IPR000253">
    <property type="entry name" value="FHA_dom"/>
</dbReference>
<dbReference type="PROSITE" id="PS50006">
    <property type="entry name" value="FHA_DOMAIN"/>
    <property type="match status" value="1"/>
</dbReference>
<dbReference type="InterPro" id="IPR008984">
    <property type="entry name" value="SMAD_FHA_dom_sf"/>
</dbReference>
<evidence type="ECO:0000256" key="3">
    <source>
        <dbReference type="ARBA" id="ARBA00007589"/>
    </source>
</evidence>
<dbReference type="SUPFAM" id="SSF63867">
    <property type="entry name" value="MoeA C-terminal domain-like"/>
    <property type="match status" value="1"/>
</dbReference>
<keyword evidence="10" id="KW-0460">Magnesium</keyword>
<dbReference type="GO" id="GO:0005829">
    <property type="term" value="C:cytosol"/>
    <property type="evidence" value="ECO:0007669"/>
    <property type="project" value="TreeGrafter"/>
</dbReference>
<dbReference type="SUPFAM" id="SSF53218">
    <property type="entry name" value="Molybdenum cofactor biosynthesis proteins"/>
    <property type="match status" value="2"/>
</dbReference>
<evidence type="ECO:0000256" key="1">
    <source>
        <dbReference type="ARBA" id="ARBA00001946"/>
    </source>
</evidence>
<keyword evidence="5" id="KW-0500">Molybdenum</keyword>
<dbReference type="Gene3D" id="2.40.340.10">
    <property type="entry name" value="MoeA, C-terminal, domain IV"/>
    <property type="match status" value="1"/>
</dbReference>
<keyword evidence="8" id="KW-0547">Nucleotide-binding</keyword>
<dbReference type="FunFam" id="2.60.200.20:FF:000063">
    <property type="entry name" value="Predicted protein"/>
    <property type="match status" value="1"/>
</dbReference>
<evidence type="ECO:0000256" key="2">
    <source>
        <dbReference type="ARBA" id="ARBA00005046"/>
    </source>
</evidence>
<dbReference type="PROSITE" id="PS01078">
    <property type="entry name" value="MOCF_BIOSYNTHESIS_1"/>
    <property type="match status" value="1"/>
</dbReference>
<keyword evidence="9" id="KW-0067">ATP-binding</keyword>
<gene>
    <name evidence="15" type="ORF">DVH24_040139</name>
</gene>
<evidence type="ECO:0000256" key="13">
    <source>
        <dbReference type="SAM" id="MobiDB-lite"/>
    </source>
</evidence>
<evidence type="ECO:0000256" key="6">
    <source>
        <dbReference type="ARBA" id="ARBA00022679"/>
    </source>
</evidence>
<dbReference type="NCBIfam" id="TIGR00177">
    <property type="entry name" value="molyb_syn"/>
    <property type="match status" value="2"/>
</dbReference>
<evidence type="ECO:0000256" key="4">
    <source>
        <dbReference type="ARBA" id="ARBA00008339"/>
    </source>
</evidence>
<dbReference type="InterPro" id="IPR008284">
    <property type="entry name" value="MoCF_biosynth_CS"/>
</dbReference>
<dbReference type="NCBIfam" id="NF045515">
    <property type="entry name" value="Glp_gephyrin"/>
    <property type="match status" value="1"/>
</dbReference>
<comment type="pathway">
    <text evidence="2">Cofactor biosynthesis; molybdopterin biosynthesis.</text>
</comment>
<dbReference type="InterPro" id="IPR001453">
    <property type="entry name" value="MoaB/Mog_dom"/>
</dbReference>
<evidence type="ECO:0000256" key="12">
    <source>
        <dbReference type="ARBA" id="ARBA00023268"/>
    </source>
</evidence>
<dbReference type="GO" id="GO:0005524">
    <property type="term" value="F:ATP binding"/>
    <property type="evidence" value="ECO:0007669"/>
    <property type="project" value="UniProtKB-KW"/>
</dbReference>
<reference evidence="15 16" key="1">
    <citation type="submission" date="2018-10" db="EMBL/GenBank/DDBJ databases">
        <title>A high-quality apple genome assembly.</title>
        <authorList>
            <person name="Hu J."/>
        </authorList>
    </citation>
    <scope>NUCLEOTIDE SEQUENCE [LARGE SCALE GENOMIC DNA]</scope>
    <source>
        <strain evidence="16">cv. HFTH1</strain>
        <tissue evidence="15">Young leaf</tissue>
    </source>
</reference>
<comment type="similarity">
    <text evidence="4">In the C-terminal section; belongs to the MoeA family.</text>
</comment>
<dbReference type="GO" id="GO:0061599">
    <property type="term" value="F:molybdopterin molybdotransferase activity"/>
    <property type="evidence" value="ECO:0007669"/>
    <property type="project" value="TreeGrafter"/>
</dbReference>
<dbReference type="SMART" id="SM00852">
    <property type="entry name" value="MoCF_biosynth"/>
    <property type="match status" value="2"/>
</dbReference>
<dbReference type="Gene3D" id="3.40.980.10">
    <property type="entry name" value="MoaB/Mog-like domain"/>
    <property type="match status" value="2"/>
</dbReference>
<dbReference type="CDD" id="cd00060">
    <property type="entry name" value="FHA"/>
    <property type="match status" value="1"/>
</dbReference>
<dbReference type="SUPFAM" id="SSF63882">
    <property type="entry name" value="MoeA N-terminal region -like"/>
    <property type="match status" value="1"/>
</dbReference>
<dbReference type="FunFam" id="3.40.980.10:FF:000009">
    <property type="entry name" value="Molybdopterin molybdenumtransferase"/>
    <property type="match status" value="1"/>
</dbReference>
<dbReference type="Pfam" id="PF03454">
    <property type="entry name" value="MoeA_C"/>
    <property type="match status" value="1"/>
</dbReference>
<dbReference type="UniPathway" id="UPA00344"/>
<dbReference type="Pfam" id="PF00994">
    <property type="entry name" value="MoCF_biosynth"/>
    <property type="match status" value="2"/>
</dbReference>
<dbReference type="Pfam" id="PF00498">
    <property type="entry name" value="FHA"/>
    <property type="match status" value="1"/>
</dbReference>
<name>A0A498ITM1_MALDO</name>
<dbReference type="Gene3D" id="2.60.200.20">
    <property type="match status" value="1"/>
</dbReference>
<dbReference type="CDD" id="cd00886">
    <property type="entry name" value="MogA_MoaB"/>
    <property type="match status" value="1"/>
</dbReference>
<dbReference type="AlphaFoldDB" id="A0A498ITM1"/>
<comment type="similarity">
    <text evidence="3">In the N-terminal section; belongs to the MoaB/Mog family.</text>
</comment>
<sequence>MTFSLKPGWWGEPLAKESQLTMGETAREDSRKGTVISVEDALETVLRVVQRLPPVTVPLHDAAGKVLAEDIRAREPLPPYPASVKDGYAVVASDGPGEYPVIAESRAGNDGLGITVTPGTVAYVTTGGPIPDGADAVVQVEDTEEIEEHSLDSGQVRILIQTSKGVDIRPVGCDIEADAVVLTSGQRIGASEIGLLATVGVTMVKVYPTPTIGVLSTGDELVEPMTGCLNRGQIRDSNRAMILAASLQHHCKVLDLGIARDDEEVLENIINTAISAGVDVILTSGGVSMGDRDYVKPLFQRRGTVHFSKVWMKPGKPLNFAEINSRPEENMPVKRIFAFGLPGNPVSCLVCFHVFVVPTIRRLAGWKNPHLLRVHARLRQPLKTDPGRPEFHRAIIGWELNDGLGYPGFVAESTGHQRSSRILSMKSANALLELPATGSVIAAGTSVPAIIISDISNAICESSSSPNSASPFQRFILQERTVAESQDAGVRVAILTVSDTVASGAGPDRSGPRAVSVVNSCSETLGGARVVSTAVVADDVSKIKDVLHRWSDIEQMDLILTLGGTGFTPRDVTPEATKELIEKETPGLLHVMMQESLKVTPTAMLSRSAAGIRGSSLIINMPGNPNAVAECMEALLPALKHGLKQIRGDKREKHPQHVPHAQGATTDVWEQSYKLASASGTEPEMEVSAHCHCYKSLVLPKLPPHAAHAALSHVVAFRQRSSSINSTSPQLLRLQRQRQPLLFSIKPKSKNHRTIYAASSSSSVQTPPDKWLLEPVGDGDSRHIGFKVPMPNAFEISSNEVTVGRLPEKADMVIPVATVSGVHARIQKKEGKLLVTDLDSTNGTFIDDKRLSAGVVATVPPGSCLTFGDEHLAVFRVSKLENVEAASNPDPSQDKVETDIPIESTRS</sequence>
<dbReference type="InterPro" id="IPR038987">
    <property type="entry name" value="MoeA-like"/>
</dbReference>
<proteinExistence type="inferred from homology"/>
<keyword evidence="16" id="KW-1185">Reference proteome</keyword>
<evidence type="ECO:0000259" key="14">
    <source>
        <dbReference type="PROSITE" id="PS50006"/>
    </source>
</evidence>
<dbReference type="PANTHER" id="PTHR10192:SF5">
    <property type="entry name" value="GEPHYRIN"/>
    <property type="match status" value="1"/>
</dbReference>
<evidence type="ECO:0000313" key="16">
    <source>
        <dbReference type="Proteomes" id="UP000290289"/>
    </source>
</evidence>
<dbReference type="InterPro" id="IPR005110">
    <property type="entry name" value="MoeA_linker/N"/>
</dbReference>
<accession>A0A498ITM1</accession>
<dbReference type="FunFam" id="2.40.340.10:FF:000004">
    <property type="entry name" value="Molybdopterin molybdenumtransferase"/>
    <property type="match status" value="1"/>
</dbReference>
<keyword evidence="11" id="KW-0501">Molybdenum cofactor biosynthesis</keyword>
<feature type="region of interest" description="Disordered" evidence="13">
    <location>
        <begin position="884"/>
        <end position="907"/>
    </location>
</feature>
<keyword evidence="7" id="KW-0479">Metal-binding</keyword>
<dbReference type="SMART" id="SM00240">
    <property type="entry name" value="FHA"/>
    <property type="match status" value="1"/>
</dbReference>
<feature type="domain" description="FHA" evidence="14">
    <location>
        <begin position="801"/>
        <end position="851"/>
    </location>
</feature>
<dbReference type="CDD" id="cd00887">
    <property type="entry name" value="MoeA"/>
    <property type="match status" value="1"/>
</dbReference>
<evidence type="ECO:0000256" key="7">
    <source>
        <dbReference type="ARBA" id="ARBA00022723"/>
    </source>
</evidence>
<dbReference type="InterPro" id="IPR036425">
    <property type="entry name" value="MoaB/Mog-like_dom_sf"/>
</dbReference>
<dbReference type="GO" id="GO:0006777">
    <property type="term" value="P:Mo-molybdopterin cofactor biosynthetic process"/>
    <property type="evidence" value="ECO:0007669"/>
    <property type="project" value="UniProtKB-KW"/>
</dbReference>
<evidence type="ECO:0000256" key="10">
    <source>
        <dbReference type="ARBA" id="ARBA00022842"/>
    </source>
</evidence>
<dbReference type="InterPro" id="IPR036688">
    <property type="entry name" value="MoeA_C_domain_IV_sf"/>
</dbReference>
<dbReference type="GO" id="GO:0046872">
    <property type="term" value="F:metal ion binding"/>
    <property type="evidence" value="ECO:0007669"/>
    <property type="project" value="UniProtKB-KW"/>
</dbReference>
<dbReference type="STRING" id="3750.A0A498ITM1"/>
<protein>
    <recommendedName>
        <fullName evidence="14">FHA domain-containing protein</fullName>
    </recommendedName>
</protein>
<dbReference type="FunFam" id="2.170.190.11:FF:000001">
    <property type="entry name" value="Molybdopterin molybdenumtransferase"/>
    <property type="match status" value="1"/>
</dbReference>
<dbReference type="FunFam" id="3.40.980.10:FF:000002">
    <property type="entry name" value="Molybdopterin molybdenumtransferase"/>
    <property type="match status" value="1"/>
</dbReference>
<dbReference type="InterPro" id="IPR036135">
    <property type="entry name" value="MoeA_linker/N_sf"/>
</dbReference>
<dbReference type="Pfam" id="PF03453">
    <property type="entry name" value="MoeA_N"/>
    <property type="match status" value="1"/>
</dbReference>
<dbReference type="EMBL" id="RDQH01000337">
    <property type="protein sequence ID" value="RXH84791.1"/>
    <property type="molecule type" value="Genomic_DNA"/>
</dbReference>
<dbReference type="Gene3D" id="3.90.105.10">
    <property type="entry name" value="Molybdopterin biosynthesis moea protein, domain 2"/>
    <property type="match status" value="1"/>
</dbReference>
<keyword evidence="12" id="KW-0511">Multifunctional enzyme</keyword>
<evidence type="ECO:0000256" key="11">
    <source>
        <dbReference type="ARBA" id="ARBA00023150"/>
    </source>
</evidence>
<evidence type="ECO:0000256" key="5">
    <source>
        <dbReference type="ARBA" id="ARBA00022505"/>
    </source>
</evidence>
<organism evidence="15 16">
    <name type="scientific">Malus domestica</name>
    <name type="common">Apple</name>
    <name type="synonym">Pyrus malus</name>
    <dbReference type="NCBI Taxonomy" id="3750"/>
    <lineage>
        <taxon>Eukaryota</taxon>
        <taxon>Viridiplantae</taxon>
        <taxon>Streptophyta</taxon>
        <taxon>Embryophyta</taxon>
        <taxon>Tracheophyta</taxon>
        <taxon>Spermatophyta</taxon>
        <taxon>Magnoliopsida</taxon>
        <taxon>eudicotyledons</taxon>
        <taxon>Gunneridae</taxon>
        <taxon>Pentapetalae</taxon>
        <taxon>rosids</taxon>
        <taxon>fabids</taxon>
        <taxon>Rosales</taxon>
        <taxon>Rosaceae</taxon>
        <taxon>Amygdaloideae</taxon>
        <taxon>Maleae</taxon>
        <taxon>Malus</taxon>
    </lineage>
</organism>
<dbReference type="Proteomes" id="UP000290289">
    <property type="component" value="Chromosome 11"/>
</dbReference>
<dbReference type="SUPFAM" id="SSF49879">
    <property type="entry name" value="SMAD/FHA domain"/>
    <property type="match status" value="1"/>
</dbReference>